<sequence length="224" mass="24259">MKQLLFAVILVFALSFQQALASSQYKADEFSLILPDGWSEMTPDALNEMTQNVSGEGIPWQMGFSTTPDQPYELPLVVIQRIVTKDIDKGGLAGMAAESVRAMAGQYGEFSHVFDEASGTLRFELPISDGFTLFGYTAYYVRNGFIQVLGYNKAGCESSHEQVRAIADSLVINPELAVPESLSAVSGVLNSFTGVGPIVFFSFVIASLMGSLAVFIVKKRTGTK</sequence>
<evidence type="ECO:0000313" key="4">
    <source>
        <dbReference type="Proteomes" id="UP001061361"/>
    </source>
</evidence>
<evidence type="ECO:0000256" key="1">
    <source>
        <dbReference type="SAM" id="Phobius"/>
    </source>
</evidence>
<accession>A0ABN6RWB8</accession>
<feature type="chain" id="PRO_5046176982" evidence="2">
    <location>
        <begin position="22"/>
        <end position="224"/>
    </location>
</feature>
<proteinExistence type="predicted"/>
<evidence type="ECO:0000256" key="2">
    <source>
        <dbReference type="SAM" id="SignalP"/>
    </source>
</evidence>
<keyword evidence="1" id="KW-0472">Membrane</keyword>
<dbReference type="Proteomes" id="UP001061361">
    <property type="component" value="Chromosome"/>
</dbReference>
<evidence type="ECO:0000313" key="3">
    <source>
        <dbReference type="EMBL" id="BDQ34385.1"/>
    </source>
</evidence>
<keyword evidence="2" id="KW-0732">Signal</keyword>
<keyword evidence="1" id="KW-1133">Transmembrane helix</keyword>
<feature type="transmembrane region" description="Helical" evidence="1">
    <location>
        <begin position="198"/>
        <end position="217"/>
    </location>
</feature>
<organism evidence="3 4">
    <name type="scientific">Pseudodesulfovibrio portus</name>
    <dbReference type="NCBI Taxonomy" id="231439"/>
    <lineage>
        <taxon>Bacteria</taxon>
        <taxon>Pseudomonadati</taxon>
        <taxon>Thermodesulfobacteriota</taxon>
        <taxon>Desulfovibrionia</taxon>
        <taxon>Desulfovibrionales</taxon>
        <taxon>Desulfovibrionaceae</taxon>
    </lineage>
</organism>
<gene>
    <name evidence="3" type="ORF">JCM14722_19270</name>
</gene>
<name>A0ABN6RWB8_9BACT</name>
<reference evidence="3" key="1">
    <citation type="submission" date="2022-08" db="EMBL/GenBank/DDBJ databases">
        <title>Genome Sequence of the sulphate-reducing bacterium, Pseudodesulfovibrio portus JCM14722.</title>
        <authorList>
            <person name="Kondo R."/>
            <person name="Kataoka T."/>
        </authorList>
    </citation>
    <scope>NUCLEOTIDE SEQUENCE</scope>
    <source>
        <strain evidence="3">JCM 14722</strain>
    </source>
</reference>
<keyword evidence="4" id="KW-1185">Reference proteome</keyword>
<protein>
    <submittedName>
        <fullName evidence="3">Uncharacterized protein</fullName>
    </submittedName>
</protein>
<dbReference type="RefSeq" id="WP_264981293.1">
    <property type="nucleotide sequence ID" value="NZ_AP026708.1"/>
</dbReference>
<feature type="signal peptide" evidence="2">
    <location>
        <begin position="1"/>
        <end position="21"/>
    </location>
</feature>
<dbReference type="EMBL" id="AP026708">
    <property type="protein sequence ID" value="BDQ34385.1"/>
    <property type="molecule type" value="Genomic_DNA"/>
</dbReference>
<keyword evidence="1" id="KW-0812">Transmembrane</keyword>